<evidence type="ECO:0000313" key="3">
    <source>
        <dbReference type="Proteomes" id="UP000772434"/>
    </source>
</evidence>
<proteinExistence type="predicted"/>
<dbReference type="InterPro" id="IPR035992">
    <property type="entry name" value="Ricin_B-like_lectins"/>
</dbReference>
<dbReference type="PROSITE" id="PS50231">
    <property type="entry name" value="RICIN_B_LECTIN"/>
    <property type="match status" value="1"/>
</dbReference>
<reference evidence="2" key="1">
    <citation type="submission" date="2020-11" db="EMBL/GenBank/DDBJ databases">
        <authorList>
            <consortium name="DOE Joint Genome Institute"/>
            <person name="Ahrendt S."/>
            <person name="Riley R."/>
            <person name="Andreopoulos W."/>
            <person name="Labutti K."/>
            <person name="Pangilinan J."/>
            <person name="Ruiz-Duenas F.J."/>
            <person name="Barrasa J.M."/>
            <person name="Sanchez-Garcia M."/>
            <person name="Camarero S."/>
            <person name="Miyauchi S."/>
            <person name="Serrano A."/>
            <person name="Linde D."/>
            <person name="Babiker R."/>
            <person name="Drula E."/>
            <person name="Ayuso-Fernandez I."/>
            <person name="Pacheco R."/>
            <person name="Padilla G."/>
            <person name="Ferreira P."/>
            <person name="Barriuso J."/>
            <person name="Kellner H."/>
            <person name="Castanera R."/>
            <person name="Alfaro M."/>
            <person name="Ramirez L."/>
            <person name="Pisabarro A.G."/>
            <person name="Kuo A."/>
            <person name="Tritt A."/>
            <person name="Lipzen A."/>
            <person name="He G."/>
            <person name="Yan M."/>
            <person name="Ng V."/>
            <person name="Cullen D."/>
            <person name="Martin F."/>
            <person name="Rosso M.-N."/>
            <person name="Henrissat B."/>
            <person name="Hibbett D."/>
            <person name="Martinez A.T."/>
            <person name="Grigoriev I.V."/>
        </authorList>
    </citation>
    <scope>NUCLEOTIDE SEQUENCE</scope>
    <source>
        <strain evidence="2">AH 40177</strain>
    </source>
</reference>
<dbReference type="InterPro" id="IPR000772">
    <property type="entry name" value="Ricin_B_lectin"/>
</dbReference>
<accession>A0A9P5P371</accession>
<keyword evidence="3" id="KW-1185">Reference proteome</keyword>
<dbReference type="Pfam" id="PF14200">
    <property type="entry name" value="RicinB_lectin_2"/>
    <property type="match status" value="1"/>
</dbReference>
<evidence type="ECO:0000313" key="2">
    <source>
        <dbReference type="EMBL" id="KAF9052571.1"/>
    </source>
</evidence>
<dbReference type="CDD" id="cd00161">
    <property type="entry name" value="beta-trefoil_Ricin-like"/>
    <property type="match status" value="1"/>
</dbReference>
<dbReference type="Gene3D" id="2.80.10.50">
    <property type="match status" value="2"/>
</dbReference>
<dbReference type="EMBL" id="JADNRY010000449">
    <property type="protein sequence ID" value="KAF9052571.1"/>
    <property type="molecule type" value="Genomic_DNA"/>
</dbReference>
<feature type="domain" description="Ricin B lectin" evidence="1">
    <location>
        <begin position="8"/>
        <end position="71"/>
    </location>
</feature>
<protein>
    <recommendedName>
        <fullName evidence="1">Ricin B lectin domain-containing protein</fullName>
    </recommendedName>
</protein>
<dbReference type="Proteomes" id="UP000772434">
    <property type="component" value="Unassembled WGS sequence"/>
</dbReference>
<comment type="caution">
    <text evidence="2">The sequence shown here is derived from an EMBL/GenBank/DDBJ whole genome shotgun (WGS) entry which is preliminary data.</text>
</comment>
<organism evidence="2 3">
    <name type="scientific">Rhodocollybia butyracea</name>
    <dbReference type="NCBI Taxonomy" id="206335"/>
    <lineage>
        <taxon>Eukaryota</taxon>
        <taxon>Fungi</taxon>
        <taxon>Dikarya</taxon>
        <taxon>Basidiomycota</taxon>
        <taxon>Agaricomycotina</taxon>
        <taxon>Agaricomycetes</taxon>
        <taxon>Agaricomycetidae</taxon>
        <taxon>Agaricales</taxon>
        <taxon>Marasmiineae</taxon>
        <taxon>Omphalotaceae</taxon>
        <taxon>Rhodocollybia</taxon>
    </lineage>
</organism>
<dbReference type="SUPFAM" id="SSF50370">
    <property type="entry name" value="Ricin B-like lectins"/>
    <property type="match status" value="1"/>
</dbReference>
<dbReference type="AlphaFoldDB" id="A0A9P5P371"/>
<gene>
    <name evidence="2" type="ORF">BDP27DRAFT_1408763</name>
</gene>
<evidence type="ECO:0000259" key="1">
    <source>
        <dbReference type="Pfam" id="PF14200"/>
    </source>
</evidence>
<sequence length="341" mass="37768">MASRPLIRNGTYRIRSQSSSTYLDCSSNGSVTAQPSNRALSQQWNISSVGDGDYELQSASQRQTLRVNDQNQLICNPSPRRITWTIEPRGFDAYVIGNAADGLVIQLPKIGPVTVVNRNGEARQRWLIELDTLIATSTPMPSSTVAGFPTGTYFEIKARGSNNVLLTCAFSGEDGAQIQLWGRPSDGNQLRTAAFFIDRTGALCHGSGLNVDIVDNVPVLRQRRPVLKTPNPWSHPFPRFSYENSQIQIEFNSDPALPSCSELLYPNESWRNSQFVLARNSQQPFHMHPLSDFQPWALRVPFTPLSHWGTNANASMGIVVEPTAGNAASERTLWDVIPLRS</sequence>
<dbReference type="OrthoDB" id="2977067at2759"/>
<name>A0A9P5P371_9AGAR</name>